<dbReference type="PANTHER" id="PTHR31551">
    <property type="entry name" value="PRE-MRNA-SPLICING FACTOR CWF18"/>
    <property type="match status" value="1"/>
</dbReference>
<evidence type="ECO:0000256" key="1">
    <source>
        <dbReference type="SAM" id="Coils"/>
    </source>
</evidence>
<dbReference type="Pfam" id="PF08315">
    <property type="entry name" value="cwf18"/>
    <property type="match status" value="1"/>
</dbReference>
<proteinExistence type="predicted"/>
<dbReference type="PANTHER" id="PTHR31551:SF1">
    <property type="entry name" value="COILED-COIL DOMAIN-CONTAINING PROTEIN 12"/>
    <property type="match status" value="1"/>
</dbReference>
<evidence type="ECO:0000256" key="2">
    <source>
        <dbReference type="SAM" id="MobiDB-lite"/>
    </source>
</evidence>
<dbReference type="Proteomes" id="UP000243499">
    <property type="component" value="Chromosome 4"/>
</dbReference>
<dbReference type="GO" id="GO:0005684">
    <property type="term" value="C:U2-type spliceosomal complex"/>
    <property type="evidence" value="ECO:0007669"/>
    <property type="project" value="TreeGrafter"/>
</dbReference>
<protein>
    <recommendedName>
        <fullName evidence="4">Coiled-coil domain-containing protein 12</fullName>
    </recommendedName>
</protein>
<dbReference type="GO" id="GO:0071014">
    <property type="term" value="C:post-mRNA release spliceosomal complex"/>
    <property type="evidence" value="ECO:0007669"/>
    <property type="project" value="TreeGrafter"/>
</dbReference>
<dbReference type="AlphaFoldDB" id="A0A2S3HFZ8"/>
<feature type="region of interest" description="Disordered" evidence="2">
    <location>
        <begin position="113"/>
        <end position="133"/>
    </location>
</feature>
<feature type="coiled-coil region" evidence="1">
    <location>
        <begin position="139"/>
        <end position="174"/>
    </location>
</feature>
<sequence>MGAEEDAAARRERLRALRAAKELLSTPVPDGEQQNGTHGATEEHVEQPALPPPQDAPDEASKENISSIEEVEGIEDDGELPAMKFRNYLPHDEQLRGGKMAPVSLPKFEDPISAETTEPKQVENPFGNIAPKNANWDLKRDVQKRIDKLEKRTQKALAEIALEQQREKEALEEAQD</sequence>
<evidence type="ECO:0000313" key="3">
    <source>
        <dbReference type="EMBL" id="PAN22180.1"/>
    </source>
</evidence>
<dbReference type="EMBL" id="CM008049">
    <property type="protein sequence ID" value="PAN22180.1"/>
    <property type="molecule type" value="Genomic_DNA"/>
</dbReference>
<feature type="region of interest" description="Disordered" evidence="2">
    <location>
        <begin position="18"/>
        <end position="84"/>
    </location>
</feature>
<evidence type="ECO:0008006" key="4">
    <source>
        <dbReference type="Google" id="ProtNLM"/>
    </source>
</evidence>
<dbReference type="Gramene" id="PAN22180">
    <property type="protein sequence ID" value="PAN22180"/>
    <property type="gene ID" value="PAHAL_4G002200"/>
</dbReference>
<name>A0A2S3HFZ8_9POAL</name>
<accession>A0A2S3HFZ8</accession>
<feature type="compositionally biased region" description="Acidic residues" evidence="2">
    <location>
        <begin position="69"/>
        <end position="79"/>
    </location>
</feature>
<gene>
    <name evidence="3" type="ORF">PAHAL_4G002200</name>
</gene>
<reference evidence="3" key="1">
    <citation type="submission" date="2018-04" db="EMBL/GenBank/DDBJ databases">
        <title>WGS assembly of Panicum hallii.</title>
        <authorList>
            <person name="Lovell J."/>
            <person name="Jenkins J."/>
            <person name="Lowry D."/>
            <person name="Mamidi S."/>
            <person name="Sreedasyam A."/>
            <person name="Weng X."/>
            <person name="Barry K."/>
            <person name="Bonette J."/>
            <person name="Campitelli B."/>
            <person name="Daum C."/>
            <person name="Gordon S."/>
            <person name="Gould B."/>
            <person name="Lipzen A."/>
            <person name="Macqueen A."/>
            <person name="Palacio-Mejia J."/>
            <person name="Plott C."/>
            <person name="Shakirov E."/>
            <person name="Shu S."/>
            <person name="Yoshinaga Y."/>
            <person name="Zane M."/>
            <person name="Rokhsar D."/>
            <person name="Grimwood J."/>
            <person name="Schmutz J."/>
            <person name="Juenger T."/>
        </authorList>
    </citation>
    <scope>NUCLEOTIDE SEQUENCE [LARGE SCALE GENOMIC DNA]</scope>
    <source>
        <strain evidence="3">FIL2</strain>
    </source>
</reference>
<organism evidence="3">
    <name type="scientific">Panicum hallii</name>
    <dbReference type="NCBI Taxonomy" id="206008"/>
    <lineage>
        <taxon>Eukaryota</taxon>
        <taxon>Viridiplantae</taxon>
        <taxon>Streptophyta</taxon>
        <taxon>Embryophyta</taxon>
        <taxon>Tracheophyta</taxon>
        <taxon>Spermatophyta</taxon>
        <taxon>Magnoliopsida</taxon>
        <taxon>Liliopsida</taxon>
        <taxon>Poales</taxon>
        <taxon>Poaceae</taxon>
        <taxon>PACMAD clade</taxon>
        <taxon>Panicoideae</taxon>
        <taxon>Panicodae</taxon>
        <taxon>Paniceae</taxon>
        <taxon>Panicinae</taxon>
        <taxon>Panicum</taxon>
        <taxon>Panicum sect. Panicum</taxon>
    </lineage>
</organism>
<dbReference type="InterPro" id="IPR013169">
    <property type="entry name" value="mRNA_splic_Cwf18-like"/>
</dbReference>
<keyword evidence="1" id="KW-0175">Coiled coil</keyword>